<dbReference type="CDD" id="cd21155">
    <property type="entry name" value="PUA_MCTS-1-like"/>
    <property type="match status" value="1"/>
</dbReference>
<evidence type="ECO:0000313" key="6">
    <source>
        <dbReference type="Proteomes" id="UP000024837"/>
    </source>
</evidence>
<dbReference type="GO" id="GO:0003723">
    <property type="term" value="F:RNA binding"/>
    <property type="evidence" value="ECO:0007669"/>
    <property type="project" value="InterPro"/>
</dbReference>
<organism evidence="5 6">
    <name type="scientific">Drechslerella stenobrocha 248</name>
    <dbReference type="NCBI Taxonomy" id="1043628"/>
    <lineage>
        <taxon>Eukaryota</taxon>
        <taxon>Fungi</taxon>
        <taxon>Dikarya</taxon>
        <taxon>Ascomycota</taxon>
        <taxon>Pezizomycotina</taxon>
        <taxon>Orbiliomycetes</taxon>
        <taxon>Orbiliales</taxon>
        <taxon>Orbiliaceae</taxon>
        <taxon>Drechslerella</taxon>
    </lineage>
</organism>
<accession>W7IGU0</accession>
<dbReference type="CDD" id="cd11609">
    <property type="entry name" value="MCT1_N"/>
    <property type="match status" value="1"/>
</dbReference>
<dbReference type="NCBIfam" id="TIGR00451">
    <property type="entry name" value="unchar_dom_2"/>
    <property type="match status" value="1"/>
</dbReference>
<keyword evidence="3" id="KW-0963">Cytoplasm</keyword>
<dbReference type="Pfam" id="PF26292">
    <property type="entry name" value="PUA_elF2D"/>
    <property type="match status" value="1"/>
</dbReference>
<protein>
    <recommendedName>
        <fullName evidence="4">PUA domain-containing protein</fullName>
    </recommendedName>
</protein>
<dbReference type="HOGENOM" id="CLU_464616_0_0_1"/>
<dbReference type="SUPFAM" id="SSF88697">
    <property type="entry name" value="PUA domain-like"/>
    <property type="match status" value="1"/>
</dbReference>
<dbReference type="SUPFAM" id="SSF160369">
    <property type="entry name" value="Ribosomal protein L10-like"/>
    <property type="match status" value="1"/>
</dbReference>
<sequence length="587" mass="64149">MSRSIFIKAATKAKLPKRTSISLGDACRFIEAFVTGSQRCYATRVTHSASSVPPGTDLPPSHRPYYSRQTLLHRTYLSLLRSTPLLLIFQHNNLRATELVSIRRDLRNALATVDAQVAASQPPVEDGAVPPPRPVGEQVKMTIVNTEVFGVALRVAEYLPGDETFKTSSGPEAYNRTVKYKRKHPIMPLLIGPVGVVQFPTVSPPHLLAVLNLLFPERAVFKKGTDPGFISGVQKLLLLGAKVDKVGGRMMDTDAVKRITTLGDLATLQGQLLGVMQSAGGSLVSTLQSPSKVRAEVLHRVLAWVLADISTGAPARAATPGRRRNVTFSLHVFRRGRFSEGFRIEVGMNARGSSAMDVAGCVARQRCCREKDLIFIWLKTEAPGDAPHIQAPTTLQPAATGRELHDMFKKPISSSGKTKVKSSVQRNIRQKICEQYPLLAPVIDDVLPKKAQLDLIKAPDKISLYSLDNQVLFFQSHDDAIMPHLKIVHKYPQCFPTVQVDRGAIRFILGGAQLMCPGLTSPGAKLPPSDENMLEGTVVAVNAEGKENACMIGILRMSTEDIKRLNKGNGVENCHYLGDGLWKLDGE</sequence>
<dbReference type="InterPro" id="IPR002478">
    <property type="entry name" value="PUA"/>
</dbReference>
<comment type="similarity">
    <text evidence="2">Belongs to the universal ribosomal protein uL10 family.</text>
</comment>
<dbReference type="OrthoDB" id="10249667at2759"/>
<dbReference type="PROSITE" id="PS50890">
    <property type="entry name" value="PUA"/>
    <property type="match status" value="1"/>
</dbReference>
<reference evidence="5 6" key="1">
    <citation type="submission" date="2013-05" db="EMBL/GenBank/DDBJ databases">
        <title>Drechslerella stenobrocha genome reveals carnivorous origination and mechanical trapping mechanism of predatory fungi.</title>
        <authorList>
            <person name="Liu X."/>
            <person name="Zhang W."/>
            <person name="Liu K."/>
        </authorList>
    </citation>
    <scope>NUCLEOTIDE SEQUENCE [LARGE SCALE GENOMIC DNA]</scope>
    <source>
        <strain evidence="5 6">248</strain>
    </source>
</reference>
<dbReference type="InterPro" id="IPR043141">
    <property type="entry name" value="Ribosomal_uL10-like_sf"/>
</dbReference>
<evidence type="ECO:0000256" key="2">
    <source>
        <dbReference type="ARBA" id="ARBA00008889"/>
    </source>
</evidence>
<comment type="subcellular location">
    <subcellularLocation>
        <location evidence="1">Cytoplasm</location>
    </subcellularLocation>
</comment>
<dbReference type="InterPro" id="IPR015947">
    <property type="entry name" value="PUA-like_sf"/>
</dbReference>
<dbReference type="SMART" id="SM00359">
    <property type="entry name" value="PUA"/>
    <property type="match status" value="1"/>
</dbReference>
<evidence type="ECO:0000313" key="5">
    <source>
        <dbReference type="EMBL" id="EWC48450.1"/>
    </source>
</evidence>
<dbReference type="PANTHER" id="PTHR22798:SF0">
    <property type="entry name" value="MALIGNANT T-CELL-AMPLIFIED SEQUENCE 1"/>
    <property type="match status" value="1"/>
</dbReference>
<dbReference type="Proteomes" id="UP000024837">
    <property type="component" value="Unassembled WGS sequence"/>
</dbReference>
<evidence type="ECO:0000259" key="4">
    <source>
        <dbReference type="SMART" id="SM00359"/>
    </source>
</evidence>
<proteinExistence type="inferred from homology"/>
<dbReference type="Pfam" id="PF17832">
    <property type="entry name" value="Pre-PUA"/>
    <property type="match status" value="1"/>
</dbReference>
<feature type="domain" description="PUA" evidence="4">
    <location>
        <begin position="496"/>
        <end position="578"/>
    </location>
</feature>
<dbReference type="InterPro" id="IPR016437">
    <property type="entry name" value="MCT-1/Tma20"/>
</dbReference>
<evidence type="ECO:0000256" key="1">
    <source>
        <dbReference type="ARBA" id="ARBA00004496"/>
    </source>
</evidence>
<dbReference type="InterPro" id="IPR048248">
    <property type="entry name" value="PUA_eIF2d-like"/>
</dbReference>
<name>W7IGU0_9PEZI</name>
<dbReference type="GO" id="GO:0001731">
    <property type="term" value="P:formation of translation preinitiation complex"/>
    <property type="evidence" value="ECO:0007669"/>
    <property type="project" value="TreeGrafter"/>
</dbReference>
<dbReference type="Gene3D" id="3.10.400.20">
    <property type="match status" value="1"/>
</dbReference>
<dbReference type="InterPro" id="IPR041366">
    <property type="entry name" value="Pre-PUA"/>
</dbReference>
<dbReference type="EMBL" id="KI966390">
    <property type="protein sequence ID" value="EWC48450.1"/>
    <property type="molecule type" value="Genomic_DNA"/>
</dbReference>
<dbReference type="AlphaFoldDB" id="W7IGU0"/>
<dbReference type="GO" id="GO:0005737">
    <property type="term" value="C:cytoplasm"/>
    <property type="evidence" value="ECO:0007669"/>
    <property type="project" value="UniProtKB-SubCell"/>
</dbReference>
<evidence type="ECO:0000256" key="3">
    <source>
        <dbReference type="ARBA" id="ARBA00022490"/>
    </source>
</evidence>
<gene>
    <name evidence="5" type="ORF">DRE_02219</name>
</gene>
<dbReference type="InterPro" id="IPR004521">
    <property type="entry name" value="Uncharacterised_CHP00451"/>
</dbReference>
<dbReference type="PANTHER" id="PTHR22798">
    <property type="entry name" value="MCT-1 PROTEIN"/>
    <property type="match status" value="1"/>
</dbReference>
<keyword evidence="6" id="KW-1185">Reference proteome</keyword>